<keyword evidence="2" id="KW-1185">Reference proteome</keyword>
<gene>
    <name evidence="1" type="ORF">GCM10011514_35370</name>
</gene>
<dbReference type="RefSeq" id="WP_188767867.1">
    <property type="nucleotide sequence ID" value="NZ_BMKK01000007.1"/>
</dbReference>
<organism evidence="1 2">
    <name type="scientific">Emticicia aquatilis</name>
    <dbReference type="NCBI Taxonomy" id="1537369"/>
    <lineage>
        <taxon>Bacteria</taxon>
        <taxon>Pseudomonadati</taxon>
        <taxon>Bacteroidota</taxon>
        <taxon>Cytophagia</taxon>
        <taxon>Cytophagales</taxon>
        <taxon>Leadbetterellaceae</taxon>
        <taxon>Emticicia</taxon>
    </lineage>
</organism>
<sequence>MCVLTYIPIKSGGYLFTSNRDESVLREAALPPRKYGLGGRYVFFPKDPVGGGTWIAGCDRFTLCLLNGGIEKHLPSPPYRQSRGRIILDFYQFQNIDSFYKNYQFEGIEPFTLIIIDRENSFIINELRWTGSQISIKQIDAQKPHIWSSVTLYTPHIIQEREEWFLDFLEKNPNCTEEDVLNFHHFGGNGDVRNNIKMNRENKLKTLSVTQFSISNENFLVRYQDLQKEKDFVYRVFTEYV</sequence>
<dbReference type="InterPro" id="IPR008551">
    <property type="entry name" value="TANGO2"/>
</dbReference>
<evidence type="ECO:0000313" key="1">
    <source>
        <dbReference type="EMBL" id="GGD68218.1"/>
    </source>
</evidence>
<reference evidence="1" key="1">
    <citation type="journal article" date="2014" name="Int. J. Syst. Evol. Microbiol.">
        <title>Complete genome sequence of Corynebacterium casei LMG S-19264T (=DSM 44701T), isolated from a smear-ripened cheese.</title>
        <authorList>
            <consortium name="US DOE Joint Genome Institute (JGI-PGF)"/>
            <person name="Walter F."/>
            <person name="Albersmeier A."/>
            <person name="Kalinowski J."/>
            <person name="Ruckert C."/>
        </authorList>
    </citation>
    <scope>NUCLEOTIDE SEQUENCE</scope>
    <source>
        <strain evidence="1">CGMCC 1.15958</strain>
    </source>
</reference>
<evidence type="ECO:0000313" key="2">
    <source>
        <dbReference type="Proteomes" id="UP000609064"/>
    </source>
</evidence>
<dbReference type="AlphaFoldDB" id="A0A916YZC4"/>
<proteinExistence type="predicted"/>
<name>A0A916YZC4_9BACT</name>
<evidence type="ECO:0008006" key="3">
    <source>
        <dbReference type="Google" id="ProtNLM"/>
    </source>
</evidence>
<dbReference type="EMBL" id="BMKK01000007">
    <property type="protein sequence ID" value="GGD68218.1"/>
    <property type="molecule type" value="Genomic_DNA"/>
</dbReference>
<reference evidence="1" key="2">
    <citation type="submission" date="2020-09" db="EMBL/GenBank/DDBJ databases">
        <authorList>
            <person name="Sun Q."/>
            <person name="Zhou Y."/>
        </authorList>
    </citation>
    <scope>NUCLEOTIDE SEQUENCE</scope>
    <source>
        <strain evidence="1">CGMCC 1.15958</strain>
    </source>
</reference>
<dbReference type="Pfam" id="PF05742">
    <property type="entry name" value="TANGO2"/>
    <property type="match status" value="1"/>
</dbReference>
<accession>A0A916YZC4</accession>
<protein>
    <recommendedName>
        <fullName evidence="3">NRDE family protein</fullName>
    </recommendedName>
</protein>
<comment type="caution">
    <text evidence="1">The sequence shown here is derived from an EMBL/GenBank/DDBJ whole genome shotgun (WGS) entry which is preliminary data.</text>
</comment>
<dbReference type="Proteomes" id="UP000609064">
    <property type="component" value="Unassembled WGS sequence"/>
</dbReference>